<dbReference type="EMBL" id="QNRH01000003">
    <property type="protein sequence ID" value="RBO95960.1"/>
    <property type="molecule type" value="Genomic_DNA"/>
</dbReference>
<dbReference type="InterPro" id="IPR023116">
    <property type="entry name" value="Phosphonoacetate_hydro_insert"/>
</dbReference>
<proteinExistence type="predicted"/>
<dbReference type="GO" id="GO:0047400">
    <property type="term" value="F:phosphonoacetate hydrolase activity"/>
    <property type="evidence" value="ECO:0007669"/>
    <property type="project" value="InterPro"/>
</dbReference>
<dbReference type="Gene3D" id="3.30.1360.110">
    <property type="entry name" value="Domain 2, Phosphonoacetate Hydrolase"/>
    <property type="match status" value="1"/>
</dbReference>
<dbReference type="Pfam" id="PF01663">
    <property type="entry name" value="Phosphodiest"/>
    <property type="match status" value="1"/>
</dbReference>
<organism evidence="1 2">
    <name type="scientific">Pseudochrobactrum asaccharolyticum</name>
    <dbReference type="NCBI Taxonomy" id="354351"/>
    <lineage>
        <taxon>Bacteria</taxon>
        <taxon>Pseudomonadati</taxon>
        <taxon>Pseudomonadota</taxon>
        <taxon>Alphaproteobacteria</taxon>
        <taxon>Hyphomicrobiales</taxon>
        <taxon>Brucellaceae</taxon>
        <taxon>Pseudochrobactrum</taxon>
    </lineage>
</organism>
<dbReference type="InterPro" id="IPR002591">
    <property type="entry name" value="Phosphodiest/P_Trfase"/>
</dbReference>
<dbReference type="InterPro" id="IPR017850">
    <property type="entry name" value="Alkaline_phosphatase_core_sf"/>
</dbReference>
<dbReference type="PANTHER" id="PTHR10151:SF120">
    <property type="entry name" value="BIS(5'-ADENOSYL)-TRIPHOSPHATASE"/>
    <property type="match status" value="1"/>
</dbReference>
<dbReference type="InterPro" id="IPR012710">
    <property type="entry name" value="Phosphonoacetate_hydro"/>
</dbReference>
<sequence>MPPAEDNEVNKMTKVTVTVNGRDYNWPNVPAIAICLDGCEPAYLDEAIAAGLMPTLKRIKETGTVRTAHSVIPSFTNPNNLSIATGRPPAVHGICGNYLYDRETGTEVMMNDVRFLRAPTIFKGFYDAGAKVAVVTAKDKLRALLGAGLQFGDNRAICFSAERSDTTTKAENGIDNASQWLGMPVPEVYSAELSEFVFAAGVKLLKTFRPDVMYLTTTDYVQHKYAPGVPQANAFYEMFDKYLAELDALGAAIVVTADHGMKPKHKADGSPDVVYVQDVLDEWLGKDAARVILPITDPYVVHHGALGSFATAYLPDGADIGDIMKRLAAIEGIDVVLNNADAAERFELPQDRIGDIVLVSSENKAIGTSEHRHDLAALNEPLRSHGGLTEQAVPFIVNRQMPDLPEAPVLRNFDAFFYAVTAAVAQS</sequence>
<keyword evidence="1" id="KW-0378">Hydrolase</keyword>
<keyword evidence="2" id="KW-1185">Reference proteome</keyword>
<protein>
    <submittedName>
        <fullName evidence="1">Phosphonoacetate hydrolase</fullName>
    </submittedName>
</protein>
<evidence type="ECO:0000313" key="2">
    <source>
        <dbReference type="Proteomes" id="UP000252893"/>
    </source>
</evidence>
<dbReference type="Gene3D" id="3.40.720.10">
    <property type="entry name" value="Alkaline Phosphatase, subunit A"/>
    <property type="match status" value="1"/>
</dbReference>
<reference evidence="1 2" key="1">
    <citation type="submission" date="2018-06" db="EMBL/GenBank/DDBJ databases">
        <title>Genomic Encyclopedia of Type Strains, Phase IV (KMG-IV): sequencing the most valuable type-strain genomes for metagenomic binning, comparative biology and taxonomic classification.</title>
        <authorList>
            <person name="Goeker M."/>
        </authorList>
    </citation>
    <scope>NUCLEOTIDE SEQUENCE [LARGE SCALE GENOMIC DNA]</scope>
    <source>
        <strain evidence="1 2">DSM 25619</strain>
    </source>
</reference>
<dbReference type="SUPFAM" id="SSF53649">
    <property type="entry name" value="Alkaline phosphatase-like"/>
    <property type="match status" value="1"/>
</dbReference>
<dbReference type="Proteomes" id="UP000252893">
    <property type="component" value="Unassembled WGS sequence"/>
</dbReference>
<evidence type="ECO:0000313" key="1">
    <source>
        <dbReference type="EMBL" id="RBO95960.1"/>
    </source>
</evidence>
<comment type="caution">
    <text evidence="1">The sequence shown here is derived from an EMBL/GenBank/DDBJ whole genome shotgun (WGS) entry which is preliminary data.</text>
</comment>
<dbReference type="CDD" id="cd16018">
    <property type="entry name" value="Enpp"/>
    <property type="match status" value="1"/>
</dbReference>
<dbReference type="AlphaFoldDB" id="A0A366E0R0"/>
<dbReference type="NCBIfam" id="TIGR02335">
    <property type="entry name" value="hydr_PhnA"/>
    <property type="match status" value="1"/>
</dbReference>
<name>A0A366E0R0_9HYPH</name>
<gene>
    <name evidence="1" type="ORF">DFR47_103525</name>
</gene>
<accession>A0A366E0R0</accession>
<dbReference type="PANTHER" id="PTHR10151">
    <property type="entry name" value="ECTONUCLEOTIDE PYROPHOSPHATASE/PHOSPHODIESTERASE"/>
    <property type="match status" value="1"/>
</dbReference>